<dbReference type="Proteomes" id="UP001161757">
    <property type="component" value="Unassembled WGS sequence"/>
</dbReference>
<organism evidence="2 3">
    <name type="scientific">Exophiala dermatitidis</name>
    <name type="common">Black yeast-like fungus</name>
    <name type="synonym">Wangiella dermatitidis</name>
    <dbReference type="NCBI Taxonomy" id="5970"/>
    <lineage>
        <taxon>Eukaryota</taxon>
        <taxon>Fungi</taxon>
        <taxon>Dikarya</taxon>
        <taxon>Ascomycota</taxon>
        <taxon>Pezizomycotina</taxon>
        <taxon>Eurotiomycetes</taxon>
        <taxon>Chaetothyriomycetidae</taxon>
        <taxon>Chaetothyriales</taxon>
        <taxon>Herpotrichiellaceae</taxon>
        <taxon>Exophiala</taxon>
    </lineage>
</organism>
<feature type="region of interest" description="Disordered" evidence="1">
    <location>
        <begin position="190"/>
        <end position="214"/>
    </location>
</feature>
<evidence type="ECO:0000256" key="1">
    <source>
        <dbReference type="SAM" id="MobiDB-lite"/>
    </source>
</evidence>
<dbReference type="EMBL" id="JAJGCB010000008">
    <property type="protein sequence ID" value="KAJ8991300.1"/>
    <property type="molecule type" value="Genomic_DNA"/>
</dbReference>
<evidence type="ECO:0000313" key="3">
    <source>
        <dbReference type="Proteomes" id="UP001161757"/>
    </source>
</evidence>
<feature type="region of interest" description="Disordered" evidence="1">
    <location>
        <begin position="59"/>
        <end position="81"/>
    </location>
</feature>
<proteinExistence type="predicted"/>
<dbReference type="AlphaFoldDB" id="A0AAN6EWQ4"/>
<evidence type="ECO:0000313" key="2">
    <source>
        <dbReference type="EMBL" id="KAJ8991300.1"/>
    </source>
</evidence>
<protein>
    <submittedName>
        <fullName evidence="2">Uncharacterized protein</fullName>
    </submittedName>
</protein>
<feature type="compositionally biased region" description="Low complexity" evidence="1">
    <location>
        <begin position="201"/>
        <end position="214"/>
    </location>
</feature>
<reference evidence="2" key="1">
    <citation type="submission" date="2023-01" db="EMBL/GenBank/DDBJ databases">
        <title>Exophiala dermititidis isolated from Cystic Fibrosis Patient.</title>
        <authorList>
            <person name="Kurbessoian T."/>
            <person name="Crocker A."/>
            <person name="Murante D."/>
            <person name="Hogan D.A."/>
            <person name="Stajich J.E."/>
        </authorList>
    </citation>
    <scope>NUCLEOTIDE SEQUENCE</scope>
    <source>
        <strain evidence="2">Ex8</strain>
    </source>
</reference>
<gene>
    <name evidence="2" type="ORF">HRR80_004645</name>
</gene>
<accession>A0AAN6EWQ4</accession>
<sequence>MAIVVSHVSAGPSGFMAKPKPSVSLITTTTAAVATFTLVSDPSRTVIINGAHPVPTTTIPFPSSLMHRPTSSASRSPRARAVETNLDLTARRVDTNNHDDDDADDDDDLHHTAVPVGINNINLNQFEKIDANGILVPRTEIDIHAVQTQVPYDGGFGAFSSAGADSEQLQLELSSFMAAASASASASATTTMTEAAEEDLGVSSSSSGQGSLQGKRLSRPWMWSFSFLVVGMLFA</sequence>
<name>A0AAN6EWQ4_EXODE</name>
<comment type="caution">
    <text evidence="2">The sequence shown here is derived from an EMBL/GenBank/DDBJ whole genome shotgun (WGS) entry which is preliminary data.</text>
</comment>